<reference evidence="2" key="2">
    <citation type="submission" date="2025-09" db="UniProtKB">
        <authorList>
            <consortium name="Ensembl"/>
        </authorList>
    </citation>
    <scope>IDENTIFICATION</scope>
</reference>
<dbReference type="Proteomes" id="UP000261340">
    <property type="component" value="Unplaced"/>
</dbReference>
<feature type="region of interest" description="Disordered" evidence="1">
    <location>
        <begin position="49"/>
        <end position="84"/>
    </location>
</feature>
<dbReference type="OMA" id="ENAREEH"/>
<evidence type="ECO:0000313" key="2">
    <source>
        <dbReference type="Ensembl" id="ENSACIP00000029148.1"/>
    </source>
</evidence>
<feature type="compositionally biased region" description="Acidic residues" evidence="1">
    <location>
        <begin position="58"/>
        <end position="72"/>
    </location>
</feature>
<dbReference type="GeneTree" id="ENSGT00940000176260"/>
<dbReference type="InterPro" id="IPR027893">
    <property type="entry name" value="GON7_meta"/>
</dbReference>
<evidence type="ECO:0000256" key="1">
    <source>
        <dbReference type="SAM" id="MobiDB-lite"/>
    </source>
</evidence>
<dbReference type="GO" id="GO:0000408">
    <property type="term" value="C:EKC/KEOPS complex"/>
    <property type="evidence" value="ECO:0007669"/>
    <property type="project" value="InterPro"/>
</dbReference>
<dbReference type="Ensembl" id="ENSACIT00000029922.1">
    <property type="protein sequence ID" value="ENSACIP00000029148.1"/>
    <property type="gene ID" value="ENSACIG00000022573.1"/>
</dbReference>
<evidence type="ECO:0000313" key="3">
    <source>
        <dbReference type="Proteomes" id="UP000261340"/>
    </source>
</evidence>
<dbReference type="AlphaFoldDB" id="A0A3Q0T2Q4"/>
<keyword evidence="3" id="KW-1185">Reference proteome</keyword>
<reference evidence="2" key="1">
    <citation type="submission" date="2025-08" db="UniProtKB">
        <authorList>
            <consortium name="Ensembl"/>
        </authorList>
    </citation>
    <scope>IDENTIFICATION</scope>
</reference>
<organism evidence="2 3">
    <name type="scientific">Amphilophus citrinellus</name>
    <name type="common">Midas cichlid</name>
    <name type="synonym">Cichlasoma citrinellum</name>
    <dbReference type="NCBI Taxonomy" id="61819"/>
    <lineage>
        <taxon>Eukaryota</taxon>
        <taxon>Metazoa</taxon>
        <taxon>Chordata</taxon>
        <taxon>Craniata</taxon>
        <taxon>Vertebrata</taxon>
        <taxon>Euteleostomi</taxon>
        <taxon>Actinopterygii</taxon>
        <taxon>Neopterygii</taxon>
        <taxon>Teleostei</taxon>
        <taxon>Neoteleostei</taxon>
        <taxon>Acanthomorphata</taxon>
        <taxon>Ovalentaria</taxon>
        <taxon>Cichlomorphae</taxon>
        <taxon>Cichliformes</taxon>
        <taxon>Cichlidae</taxon>
        <taxon>New World cichlids</taxon>
        <taxon>Cichlasomatinae</taxon>
        <taxon>Heroini</taxon>
        <taxon>Amphilophus</taxon>
    </lineage>
</organism>
<accession>A0A3Q0T2Q4</accession>
<protein>
    <submittedName>
        <fullName evidence="2">Uncharacterized protein</fullName>
    </submittedName>
</protein>
<dbReference type="Pfam" id="PF15387">
    <property type="entry name" value="DUF4611"/>
    <property type="match status" value="1"/>
</dbReference>
<name>A0A3Q0T2Q4_AMPCI</name>
<sequence length="84" mass="9619">MAALRAELRLRDGQRQTVSVQVETHLSSLIRGISELNVNVSELLSELVEQEKTREDKENDSEEDEDPEEEPNCEVQPPTKRSRT</sequence>
<proteinExistence type="predicted"/>